<accession>A0A0D2ECW9</accession>
<gene>
    <name evidence="2" type="ORF">PV06_01530</name>
</gene>
<dbReference type="GO" id="GO:0070086">
    <property type="term" value="P:ubiquitin-dependent endocytosis"/>
    <property type="evidence" value="ECO:0007669"/>
    <property type="project" value="TreeGrafter"/>
</dbReference>
<dbReference type="Proteomes" id="UP000053342">
    <property type="component" value="Unassembled WGS sequence"/>
</dbReference>
<dbReference type="RefSeq" id="XP_016266035.1">
    <property type="nucleotide sequence ID" value="XM_016402138.1"/>
</dbReference>
<dbReference type="PANTHER" id="PTHR11188:SF17">
    <property type="entry name" value="FI21816P1"/>
    <property type="match status" value="1"/>
</dbReference>
<dbReference type="OrthoDB" id="4120135at2759"/>
<proteinExistence type="inferred from homology"/>
<dbReference type="GO" id="GO:0030674">
    <property type="term" value="F:protein-macromolecule adaptor activity"/>
    <property type="evidence" value="ECO:0007669"/>
    <property type="project" value="TreeGrafter"/>
</dbReference>
<dbReference type="InterPro" id="IPR014752">
    <property type="entry name" value="Arrestin-like_C"/>
</dbReference>
<dbReference type="GeneID" id="27353604"/>
<evidence type="ECO:0000313" key="3">
    <source>
        <dbReference type="Proteomes" id="UP000053342"/>
    </source>
</evidence>
<dbReference type="GO" id="GO:0031625">
    <property type="term" value="F:ubiquitin protein ligase binding"/>
    <property type="evidence" value="ECO:0007669"/>
    <property type="project" value="TreeGrafter"/>
</dbReference>
<evidence type="ECO:0008006" key="4">
    <source>
        <dbReference type="Google" id="ProtNLM"/>
    </source>
</evidence>
<dbReference type="EMBL" id="KN847333">
    <property type="protein sequence ID" value="KIW45819.1"/>
    <property type="molecule type" value="Genomic_DNA"/>
</dbReference>
<dbReference type="HOGENOM" id="CLU_563992_0_0_1"/>
<dbReference type="PANTHER" id="PTHR11188">
    <property type="entry name" value="ARRESTIN DOMAIN CONTAINING PROTEIN"/>
    <property type="match status" value="1"/>
</dbReference>
<evidence type="ECO:0000313" key="2">
    <source>
        <dbReference type="EMBL" id="KIW45819.1"/>
    </source>
</evidence>
<dbReference type="AlphaFoldDB" id="A0A0D2ECW9"/>
<protein>
    <recommendedName>
        <fullName evidence="4">Arrestin-like N-terminal domain-containing protein</fullName>
    </recommendedName>
</protein>
<comment type="similarity">
    <text evidence="1">Belongs to the arrestin family.</text>
</comment>
<reference evidence="2 3" key="1">
    <citation type="submission" date="2015-01" db="EMBL/GenBank/DDBJ databases">
        <title>The Genome Sequence of Exophiala oligosperma CBS72588.</title>
        <authorList>
            <consortium name="The Broad Institute Genomics Platform"/>
            <person name="Cuomo C."/>
            <person name="de Hoog S."/>
            <person name="Gorbushina A."/>
            <person name="Stielow B."/>
            <person name="Teixiera M."/>
            <person name="Abouelleil A."/>
            <person name="Chapman S.B."/>
            <person name="Priest M."/>
            <person name="Young S.K."/>
            <person name="Wortman J."/>
            <person name="Nusbaum C."/>
            <person name="Birren B."/>
        </authorList>
    </citation>
    <scope>NUCLEOTIDE SEQUENCE [LARGE SCALE GENOMIC DNA]</scope>
    <source>
        <strain evidence="2 3">CBS 72588</strain>
    </source>
</reference>
<dbReference type="GO" id="GO:0005886">
    <property type="term" value="C:plasma membrane"/>
    <property type="evidence" value="ECO:0007669"/>
    <property type="project" value="TreeGrafter"/>
</dbReference>
<sequence>MALSIKLSYDEEKPLTPGSMVLGVVKFTTSEDRAIESLDIDFKGRTKVFLNQNYGDMVVSRTDFTSESYLFSRHTNLYSGERIEYKGTYSWPFAFRIPLFAAPRAVPPGSKDSFYPIRPWKGDAALVAHPLPPSMKQSGKFICSIQYSLDATLVYQAPAANHIKRKGAKLEASRSISVQSLDMTCCTQPADDWPYIVHRHTMCCALGRSSPRPICRLIPILPKISAHSAPEVKLFFSVWLPKKVEIKEQQAFFVPISCTMDSSAAGQELSPLTDEQCPNAVVCSFKLALVQHTHVRAGSHTSSSSQRVFIRRGSVTVPVSHKRSSATQTTTSTPTSSVNLCDATDMSLPPDLLNADFSTYNIARLHSLEISFRMKYGKKKHKFTLRDIPLRVVPQSERELDRRLNEGIEEDDEYGCYLIGIRWQDYRANTSCTLDHTRELLQAIIAEPGGDGDCVLEIPPPAYTA</sequence>
<organism evidence="2 3">
    <name type="scientific">Exophiala oligosperma</name>
    <dbReference type="NCBI Taxonomy" id="215243"/>
    <lineage>
        <taxon>Eukaryota</taxon>
        <taxon>Fungi</taxon>
        <taxon>Dikarya</taxon>
        <taxon>Ascomycota</taxon>
        <taxon>Pezizomycotina</taxon>
        <taxon>Eurotiomycetes</taxon>
        <taxon>Chaetothyriomycetidae</taxon>
        <taxon>Chaetothyriales</taxon>
        <taxon>Herpotrichiellaceae</taxon>
        <taxon>Exophiala</taxon>
    </lineage>
</organism>
<name>A0A0D2ECW9_9EURO</name>
<evidence type="ECO:0000256" key="1">
    <source>
        <dbReference type="ARBA" id="ARBA00005298"/>
    </source>
</evidence>
<dbReference type="InterPro" id="IPR050357">
    <property type="entry name" value="Arrestin_domain-protein"/>
</dbReference>
<keyword evidence="3" id="KW-1185">Reference proteome</keyword>
<dbReference type="VEuPathDB" id="FungiDB:PV06_01530"/>
<dbReference type="Gene3D" id="2.60.40.640">
    <property type="match status" value="1"/>
</dbReference>
<dbReference type="GO" id="GO:0005829">
    <property type="term" value="C:cytosol"/>
    <property type="evidence" value="ECO:0007669"/>
    <property type="project" value="TreeGrafter"/>
</dbReference>